<feature type="region of interest" description="Disordered" evidence="1">
    <location>
        <begin position="1"/>
        <end position="27"/>
    </location>
</feature>
<dbReference type="eggNOG" id="ENOG5032FRV">
    <property type="taxonomic scope" value="Bacteria"/>
</dbReference>
<dbReference type="RefSeq" id="WP_052413759.1">
    <property type="nucleotide sequence ID" value="NZ_CP009438.1"/>
</dbReference>
<dbReference type="OrthoDB" id="4236659at2"/>
<dbReference type="Proteomes" id="UP000029482">
    <property type="component" value="Chromosome"/>
</dbReference>
<proteinExistence type="predicted"/>
<dbReference type="HOGENOM" id="CLU_2013972_0_0_11"/>
<gene>
    <name evidence="2" type="ORF">SGLAU_14925</name>
</gene>
<dbReference type="KEGG" id="sgu:SGLAU_14925"/>
<evidence type="ECO:0000313" key="2">
    <source>
        <dbReference type="EMBL" id="AIR98968.1"/>
    </source>
</evidence>
<dbReference type="EMBL" id="CP009438">
    <property type="protein sequence ID" value="AIR98968.1"/>
    <property type="molecule type" value="Genomic_DNA"/>
</dbReference>
<protein>
    <submittedName>
        <fullName evidence="2">Uncharacterized protein</fullName>
    </submittedName>
</protein>
<reference evidence="3" key="1">
    <citation type="journal article" date="2015" name="J. Biotechnol.">
        <title>Complete genome sequence of the actinobacterium Streptomyces glaucescens GLA.O (DSM 40922) consisting of a linear chromosome and one linear plasmid.</title>
        <authorList>
            <person name="Ortseifen V."/>
            <person name="Winkler A."/>
            <person name="Albersmeier A."/>
            <person name="Wendler S."/>
            <person name="Puhler A."/>
            <person name="Kalinowski J."/>
            <person name="Ruckert C."/>
        </authorList>
    </citation>
    <scope>NUCLEOTIDE SEQUENCE [LARGE SCALE GENOMIC DNA]</scope>
    <source>
        <strain evidence="3">DSM 40922 / GLA O</strain>
    </source>
</reference>
<organism evidence="2 3">
    <name type="scientific">Streptomyces glaucescens</name>
    <dbReference type="NCBI Taxonomy" id="1907"/>
    <lineage>
        <taxon>Bacteria</taxon>
        <taxon>Bacillati</taxon>
        <taxon>Actinomycetota</taxon>
        <taxon>Actinomycetes</taxon>
        <taxon>Kitasatosporales</taxon>
        <taxon>Streptomycetaceae</taxon>
        <taxon>Streptomyces</taxon>
    </lineage>
</organism>
<dbReference type="AlphaFoldDB" id="A0A089X719"/>
<evidence type="ECO:0000313" key="3">
    <source>
        <dbReference type="Proteomes" id="UP000029482"/>
    </source>
</evidence>
<accession>A0A089X719</accession>
<dbReference type="STRING" id="1907.SGLAU_14925"/>
<name>A0A089X719_STRGA</name>
<evidence type="ECO:0000256" key="1">
    <source>
        <dbReference type="SAM" id="MobiDB-lite"/>
    </source>
</evidence>
<sequence>MASSDGYQLKKSGMSGQANELDGAGDDTGKIRTAIAPGACYASDALGGTDAAAAVNRFIAAWGAEARTLEAALHELAGKVRLAKGAYGDSDGLVRTSASNVTVADGELSTMPAFAGRPSALAGY</sequence>
<keyword evidence="3" id="KW-1185">Reference proteome</keyword>